<keyword evidence="2" id="KW-1185">Reference proteome</keyword>
<evidence type="ECO:0000313" key="2">
    <source>
        <dbReference type="Proteomes" id="UP000031668"/>
    </source>
</evidence>
<evidence type="ECO:0000313" key="1">
    <source>
        <dbReference type="EMBL" id="KII69466.1"/>
    </source>
</evidence>
<proteinExistence type="predicted"/>
<accession>A0A0C2MQC8</accession>
<protein>
    <submittedName>
        <fullName evidence="1">Uncharacterized protein</fullName>
    </submittedName>
</protein>
<dbReference type="Proteomes" id="UP000031668">
    <property type="component" value="Unassembled WGS sequence"/>
</dbReference>
<dbReference type="AlphaFoldDB" id="A0A0C2MQC8"/>
<reference evidence="1 2" key="1">
    <citation type="journal article" date="2014" name="Genome Biol. Evol.">
        <title>The genome of the myxosporean Thelohanellus kitauei shows adaptations to nutrient acquisition within its fish host.</title>
        <authorList>
            <person name="Yang Y."/>
            <person name="Xiong J."/>
            <person name="Zhou Z."/>
            <person name="Huo F."/>
            <person name="Miao W."/>
            <person name="Ran C."/>
            <person name="Liu Y."/>
            <person name="Zhang J."/>
            <person name="Feng J."/>
            <person name="Wang M."/>
            <person name="Wang M."/>
            <person name="Wang L."/>
            <person name="Yao B."/>
        </authorList>
    </citation>
    <scope>NUCLEOTIDE SEQUENCE [LARGE SCALE GENOMIC DNA]</scope>
    <source>
        <strain evidence="1">Wuqing</strain>
    </source>
</reference>
<organism evidence="1 2">
    <name type="scientific">Thelohanellus kitauei</name>
    <name type="common">Myxosporean</name>
    <dbReference type="NCBI Taxonomy" id="669202"/>
    <lineage>
        <taxon>Eukaryota</taxon>
        <taxon>Metazoa</taxon>
        <taxon>Cnidaria</taxon>
        <taxon>Myxozoa</taxon>
        <taxon>Myxosporea</taxon>
        <taxon>Bivalvulida</taxon>
        <taxon>Platysporina</taxon>
        <taxon>Myxobolidae</taxon>
        <taxon>Thelohanellus</taxon>
    </lineage>
</organism>
<sequence length="201" mass="23203">MEATEDEVYFYEILPLKKRIRNAIVNKAKKLKRLIIQRALLPISKLFRRSKRDYTQTHRYSEKERAILEADFVYYLYTYPPIISYSEPSSTNASFAEPYTDGSMVYAYTHESYVKLPSTDVSFVEPSSTDVSFMEPYFTYVSFVKPSSKYVSFVKPSSKYVSIVEPSSTDVSFVVIDILIIVLLLKFSKPNSTAKLYSKTS</sequence>
<gene>
    <name evidence="1" type="ORF">RF11_11112</name>
</gene>
<name>A0A0C2MQC8_THEKT</name>
<dbReference type="EMBL" id="JWZT01002428">
    <property type="protein sequence ID" value="KII69466.1"/>
    <property type="molecule type" value="Genomic_DNA"/>
</dbReference>
<comment type="caution">
    <text evidence="1">The sequence shown here is derived from an EMBL/GenBank/DDBJ whole genome shotgun (WGS) entry which is preliminary data.</text>
</comment>